<sequence>MQLKQLIAIVAVMLLVTSCKKDVEAEAVPQEVVNDTLKPVPVASDKDPILQKHIAAFIKRKEATKAELTKLNPQQANNLFDRYVVENGQAIVAMDSIESHLLENFYTYFTDERGNPKTPPDSIARKEKLLKSAGLELWEIGEGYVEIRTQPNFYLDIFKDHVTADYKSYLTIVAEDDKDLYSADAGIAISFKAVGQRVVNWENFIAKYPNSKLIEDAKTTYSGYQADYLFGQDNTPTMQDNSTKLFPENEAEIRNFISKYPDSFTTKLAKIVLGNNTLNRDQLRTLIANEQEKYLLQK</sequence>
<accession>A0A552VAC6</accession>
<dbReference type="OrthoDB" id="8605367at2"/>
<proteinExistence type="predicted"/>
<dbReference type="Proteomes" id="UP000320643">
    <property type="component" value="Unassembled WGS sequence"/>
</dbReference>
<dbReference type="RefSeq" id="WP_143371665.1">
    <property type="nucleotide sequence ID" value="NZ_VJVZ01000001.1"/>
</dbReference>
<comment type="caution">
    <text evidence="1">The sequence shown here is derived from an EMBL/GenBank/DDBJ whole genome shotgun (WGS) entry which is preliminary data.</text>
</comment>
<dbReference type="PROSITE" id="PS51257">
    <property type="entry name" value="PROKAR_LIPOPROTEIN"/>
    <property type="match status" value="1"/>
</dbReference>
<organism evidence="1 2">
    <name type="scientific">Flavobacterium zepuense</name>
    <dbReference type="NCBI Taxonomy" id="2593302"/>
    <lineage>
        <taxon>Bacteria</taxon>
        <taxon>Pseudomonadati</taxon>
        <taxon>Bacteroidota</taxon>
        <taxon>Flavobacteriia</taxon>
        <taxon>Flavobacteriales</taxon>
        <taxon>Flavobacteriaceae</taxon>
        <taxon>Flavobacterium</taxon>
    </lineage>
</organism>
<reference evidence="1 2" key="1">
    <citation type="submission" date="2019-07" db="EMBL/GenBank/DDBJ databases">
        <title>Flavobacterium sp. nov., isolated from glacier ice.</title>
        <authorList>
            <person name="Liu Q."/>
            <person name="Xin Y.-H."/>
        </authorList>
    </citation>
    <scope>NUCLEOTIDE SEQUENCE [LARGE SCALE GENOMIC DNA]</scope>
    <source>
        <strain evidence="1 2">ZT4R6</strain>
    </source>
</reference>
<name>A0A552VAC6_9FLAO</name>
<dbReference type="AlphaFoldDB" id="A0A552VAC6"/>
<evidence type="ECO:0000313" key="2">
    <source>
        <dbReference type="Proteomes" id="UP000320643"/>
    </source>
</evidence>
<evidence type="ECO:0000313" key="1">
    <source>
        <dbReference type="EMBL" id="TRW27437.1"/>
    </source>
</evidence>
<evidence type="ECO:0008006" key="3">
    <source>
        <dbReference type="Google" id="ProtNLM"/>
    </source>
</evidence>
<gene>
    <name evidence="1" type="ORF">FMM05_02015</name>
</gene>
<dbReference type="EMBL" id="VJVZ01000001">
    <property type="protein sequence ID" value="TRW27437.1"/>
    <property type="molecule type" value="Genomic_DNA"/>
</dbReference>
<protein>
    <recommendedName>
        <fullName evidence="3">Lipoprotein</fullName>
    </recommendedName>
</protein>
<keyword evidence="2" id="KW-1185">Reference proteome</keyword>